<dbReference type="InterPro" id="IPR017941">
    <property type="entry name" value="Rieske_2Fe-2S"/>
</dbReference>
<dbReference type="Pfam" id="PF00848">
    <property type="entry name" value="Ring_hydroxyl_A"/>
    <property type="match status" value="1"/>
</dbReference>
<accession>A0AAV3U646</accession>
<dbReference type="Gene3D" id="3.90.380.10">
    <property type="entry name" value="Naphthalene 1,2-dioxygenase Alpha Subunit, Chain A, domain 1"/>
    <property type="match status" value="1"/>
</dbReference>
<dbReference type="SUPFAM" id="SSF55961">
    <property type="entry name" value="Bet v1-like"/>
    <property type="match status" value="1"/>
</dbReference>
<keyword evidence="4" id="KW-0560">Oxidoreductase</keyword>
<keyword evidence="5" id="KW-0408">Iron</keyword>
<evidence type="ECO:0000256" key="6">
    <source>
        <dbReference type="ARBA" id="ARBA00023014"/>
    </source>
</evidence>
<dbReference type="PANTHER" id="PTHR43756">
    <property type="entry name" value="CHOLINE MONOOXYGENASE, CHLOROPLASTIC"/>
    <property type="match status" value="1"/>
</dbReference>
<evidence type="ECO:0000256" key="4">
    <source>
        <dbReference type="ARBA" id="ARBA00023002"/>
    </source>
</evidence>
<evidence type="ECO:0000256" key="5">
    <source>
        <dbReference type="ARBA" id="ARBA00023004"/>
    </source>
</evidence>
<dbReference type="RefSeq" id="WP_345425845.1">
    <property type="nucleotide sequence ID" value="NZ_AP031496.1"/>
</dbReference>
<dbReference type="PANTHER" id="PTHR43756:SF5">
    <property type="entry name" value="CHOLINE MONOOXYGENASE, CHLOROPLASTIC"/>
    <property type="match status" value="1"/>
</dbReference>
<organism evidence="8 9">
    <name type="scientific">Halioxenophilus aromaticivorans</name>
    <dbReference type="NCBI Taxonomy" id="1306992"/>
    <lineage>
        <taxon>Bacteria</taxon>
        <taxon>Pseudomonadati</taxon>
        <taxon>Pseudomonadota</taxon>
        <taxon>Gammaproteobacteria</taxon>
        <taxon>Alteromonadales</taxon>
        <taxon>Alteromonadaceae</taxon>
        <taxon>Halioxenophilus</taxon>
    </lineage>
</organism>
<dbReference type="InterPro" id="IPR036922">
    <property type="entry name" value="Rieske_2Fe-2S_sf"/>
</dbReference>
<dbReference type="PROSITE" id="PS51296">
    <property type="entry name" value="RIESKE"/>
    <property type="match status" value="1"/>
</dbReference>
<proteinExistence type="predicted"/>
<evidence type="ECO:0000256" key="2">
    <source>
        <dbReference type="ARBA" id="ARBA00022714"/>
    </source>
</evidence>
<name>A0AAV3U646_9ALTE</name>
<dbReference type="AlphaFoldDB" id="A0AAV3U646"/>
<gene>
    <name evidence="8" type="ORF">GCM10025791_36470</name>
</gene>
<evidence type="ECO:0000313" key="8">
    <source>
        <dbReference type="EMBL" id="GAA4952484.1"/>
    </source>
</evidence>
<dbReference type="PRINTS" id="PR00090">
    <property type="entry name" value="RNGDIOXGNASE"/>
</dbReference>
<dbReference type="SUPFAM" id="SSF50022">
    <property type="entry name" value="ISP domain"/>
    <property type="match status" value="1"/>
</dbReference>
<reference evidence="9" key="1">
    <citation type="journal article" date="2019" name="Int. J. Syst. Evol. Microbiol.">
        <title>The Global Catalogue of Microorganisms (GCM) 10K type strain sequencing project: providing services to taxonomists for standard genome sequencing and annotation.</title>
        <authorList>
            <consortium name="The Broad Institute Genomics Platform"/>
            <consortium name="The Broad Institute Genome Sequencing Center for Infectious Disease"/>
            <person name="Wu L."/>
            <person name="Ma J."/>
        </authorList>
    </citation>
    <scope>NUCLEOTIDE SEQUENCE [LARGE SCALE GENOMIC DNA]</scope>
    <source>
        <strain evidence="9">JCM 19134</strain>
    </source>
</reference>
<dbReference type="CDD" id="cd03469">
    <property type="entry name" value="Rieske_RO_Alpha_N"/>
    <property type="match status" value="1"/>
</dbReference>
<evidence type="ECO:0000313" key="9">
    <source>
        <dbReference type="Proteomes" id="UP001409585"/>
    </source>
</evidence>
<dbReference type="Pfam" id="PF00355">
    <property type="entry name" value="Rieske"/>
    <property type="match status" value="1"/>
</dbReference>
<protein>
    <recommendedName>
        <fullName evidence="7">Rieske domain-containing protein</fullName>
    </recommendedName>
</protein>
<dbReference type="CDD" id="cd08882">
    <property type="entry name" value="RHO_alpha_C_MupW-like"/>
    <property type="match status" value="1"/>
</dbReference>
<dbReference type="GO" id="GO:0016491">
    <property type="term" value="F:oxidoreductase activity"/>
    <property type="evidence" value="ECO:0007669"/>
    <property type="project" value="UniProtKB-KW"/>
</dbReference>
<dbReference type="Gene3D" id="2.102.10.10">
    <property type="entry name" value="Rieske [2Fe-2S] iron-sulphur domain"/>
    <property type="match status" value="1"/>
</dbReference>
<keyword evidence="6" id="KW-0411">Iron-sulfur</keyword>
<comment type="cofactor">
    <cofactor evidence="1">
        <name>Fe cation</name>
        <dbReference type="ChEBI" id="CHEBI:24875"/>
    </cofactor>
</comment>
<keyword evidence="2" id="KW-0001">2Fe-2S</keyword>
<dbReference type="Proteomes" id="UP001409585">
    <property type="component" value="Unassembled WGS sequence"/>
</dbReference>
<keyword evidence="3" id="KW-0479">Metal-binding</keyword>
<dbReference type="GO" id="GO:0051537">
    <property type="term" value="F:2 iron, 2 sulfur cluster binding"/>
    <property type="evidence" value="ECO:0007669"/>
    <property type="project" value="UniProtKB-KW"/>
</dbReference>
<evidence type="ECO:0000256" key="3">
    <source>
        <dbReference type="ARBA" id="ARBA00022723"/>
    </source>
</evidence>
<feature type="domain" description="Rieske" evidence="7">
    <location>
        <begin position="70"/>
        <end position="179"/>
    </location>
</feature>
<dbReference type="GO" id="GO:0005506">
    <property type="term" value="F:iron ion binding"/>
    <property type="evidence" value="ECO:0007669"/>
    <property type="project" value="InterPro"/>
</dbReference>
<sequence>MTTQSPIKPGSARCPGHSTRDIIAADNDGAPEHILEETYEFLGDEDIPFQRYTSPEFFQQEMEHVWLKAWQWACREDEIPEPGDYTVYDIGDKSVLIVRNNEGTIKAYANACLHRGTQLKPAGSSGCSPNLRCPFHGFTWNLDGALEDVPCDWDFPHVKYRDFNLPQLKVESWGGFVFINFDINAVPLHEYMGVLPEHFSNWKLENKFTAMHIRKKLPANWKACLEAFLESYHVLETHPQGVATVGDANSQYDVYGDHVSRFVHLVGFPSPHLQEQHTEQQILDALLAEGVVEGVGEDGQQSNKLMVPEGGKAREVFSEHLKSMLGEAYQRDFSHLSITETIDAIEYSMFPNTCIFPSLLFPMIYRFRPNGVDPDTTIFDLLYLQPVPENGERPDPPEPIELDYHQSFHDVPGFDPGLATIYDQDTGNLIAQQRGFKASLKPGQTLGNYQEVRIRQFHQTIDKYIANNKRG</sequence>
<dbReference type="InterPro" id="IPR001663">
    <property type="entry name" value="Rng_hydr_dOase-A"/>
</dbReference>
<dbReference type="EMBL" id="BAABLX010000029">
    <property type="protein sequence ID" value="GAA4952484.1"/>
    <property type="molecule type" value="Genomic_DNA"/>
</dbReference>
<evidence type="ECO:0000259" key="7">
    <source>
        <dbReference type="PROSITE" id="PS51296"/>
    </source>
</evidence>
<comment type="caution">
    <text evidence="8">The sequence shown here is derived from an EMBL/GenBank/DDBJ whole genome shotgun (WGS) entry which is preliminary data.</text>
</comment>
<evidence type="ECO:0000256" key="1">
    <source>
        <dbReference type="ARBA" id="ARBA00001962"/>
    </source>
</evidence>
<dbReference type="InterPro" id="IPR015879">
    <property type="entry name" value="Ring_hydroxy_dOase_asu_C_dom"/>
</dbReference>
<keyword evidence="9" id="KW-1185">Reference proteome</keyword>